<keyword evidence="1" id="KW-0472">Membrane</keyword>
<accession>A0A1A9ZFU2</accession>
<protein>
    <submittedName>
        <fullName evidence="2">Uncharacterized protein</fullName>
    </submittedName>
</protein>
<dbReference type="AlphaFoldDB" id="A0A1A9ZFU2"/>
<feature type="transmembrane region" description="Helical" evidence="1">
    <location>
        <begin position="14"/>
        <end position="39"/>
    </location>
</feature>
<keyword evidence="1" id="KW-1133">Transmembrane helix</keyword>
<sequence length="238" mass="26544">MILVGDDFMKNYKIFGHLGGIGLTSLMELCTYFFLFLLLAPRGGVSGRPELPKPIVGILFLKIVCRDQHSPPGIKSSSERLTQASHSLKAASDSFSRTEEVRANLHPKPGAGVAQRLQMAESEEMSDIKLPQKSISNNISRVAVCHIWFSQLKCQLSTPGITLDTTKYHTLVGSPANQNLYEAPLLSEFQHSEEKWLQKLLENIQLGEPFSREMRELCQMICCYPYGSKPFCRPGQAA</sequence>
<dbReference type="Proteomes" id="UP000092445">
    <property type="component" value="Unassembled WGS sequence"/>
</dbReference>
<dbReference type="EnsemblMetazoa" id="GPAI013306-RA">
    <property type="protein sequence ID" value="GPAI013306-PA"/>
    <property type="gene ID" value="GPAI013306"/>
</dbReference>
<keyword evidence="1" id="KW-0812">Transmembrane</keyword>
<reference evidence="2" key="2">
    <citation type="submission" date="2020-05" db="UniProtKB">
        <authorList>
            <consortium name="EnsemblMetazoa"/>
        </authorList>
    </citation>
    <scope>IDENTIFICATION</scope>
    <source>
        <strain evidence="2">IAEA</strain>
    </source>
</reference>
<evidence type="ECO:0000313" key="2">
    <source>
        <dbReference type="EnsemblMetazoa" id="GPAI013306-PA"/>
    </source>
</evidence>
<evidence type="ECO:0000256" key="1">
    <source>
        <dbReference type="SAM" id="Phobius"/>
    </source>
</evidence>
<organism evidence="2 3">
    <name type="scientific">Glossina pallidipes</name>
    <name type="common">Tsetse fly</name>
    <dbReference type="NCBI Taxonomy" id="7398"/>
    <lineage>
        <taxon>Eukaryota</taxon>
        <taxon>Metazoa</taxon>
        <taxon>Ecdysozoa</taxon>
        <taxon>Arthropoda</taxon>
        <taxon>Hexapoda</taxon>
        <taxon>Insecta</taxon>
        <taxon>Pterygota</taxon>
        <taxon>Neoptera</taxon>
        <taxon>Endopterygota</taxon>
        <taxon>Diptera</taxon>
        <taxon>Brachycera</taxon>
        <taxon>Muscomorpha</taxon>
        <taxon>Hippoboscoidea</taxon>
        <taxon>Glossinidae</taxon>
        <taxon>Glossina</taxon>
    </lineage>
</organism>
<proteinExistence type="predicted"/>
<dbReference type="VEuPathDB" id="VectorBase:GPAI013306"/>
<evidence type="ECO:0000313" key="3">
    <source>
        <dbReference type="Proteomes" id="UP000092445"/>
    </source>
</evidence>
<name>A0A1A9ZFU2_GLOPL</name>
<keyword evidence="3" id="KW-1185">Reference proteome</keyword>
<reference evidence="3" key="1">
    <citation type="submission" date="2014-03" db="EMBL/GenBank/DDBJ databases">
        <authorList>
            <person name="Aksoy S."/>
            <person name="Warren W."/>
            <person name="Wilson R.K."/>
        </authorList>
    </citation>
    <scope>NUCLEOTIDE SEQUENCE [LARGE SCALE GENOMIC DNA]</scope>
    <source>
        <strain evidence="3">IAEA</strain>
    </source>
</reference>